<dbReference type="Pfam" id="PF19290">
    <property type="entry name" value="PmbA_TldD_2nd"/>
    <property type="match status" value="1"/>
</dbReference>
<feature type="domain" description="Metalloprotease TldD/E central" evidence="4">
    <location>
        <begin position="119"/>
        <end position="223"/>
    </location>
</feature>
<dbReference type="InterPro" id="IPR035068">
    <property type="entry name" value="TldD/PmbA_N"/>
</dbReference>
<feature type="domain" description="Metalloprotease TldD/E C-terminal" evidence="3">
    <location>
        <begin position="231"/>
        <end position="451"/>
    </location>
</feature>
<dbReference type="InterPro" id="IPR036059">
    <property type="entry name" value="TldD/PmbA_sf"/>
</dbReference>
<keyword evidence="6" id="KW-1185">Reference proteome</keyword>
<dbReference type="PANTHER" id="PTHR43421">
    <property type="entry name" value="METALLOPROTEASE PMBA"/>
    <property type="match status" value="1"/>
</dbReference>
<organism evidence="5 6">
    <name type="scientific">Iamia majanohamensis</name>
    <dbReference type="NCBI Taxonomy" id="467976"/>
    <lineage>
        <taxon>Bacteria</taxon>
        <taxon>Bacillati</taxon>
        <taxon>Actinomycetota</taxon>
        <taxon>Acidimicrobiia</taxon>
        <taxon>Acidimicrobiales</taxon>
        <taxon>Iamiaceae</taxon>
        <taxon>Iamia</taxon>
    </lineage>
</organism>
<sequence>MSGPRAGDLTDIADRVVGLAGDGEEVEVVVGRSRHTEVRAYDGDVESLSSAETMGVGIRVVQGDRQGFAYAATFDGEVLAETLAEARDNAGFASPDPHIGLAEPDGVAVPDLDLFRPSLLEVPTEEKVARALELEAATRSVDDRITGVDSAEFVDAMGESCVASTTGIRSESASTACYLAVSCLAEADEQTQTGFGFSVGRELDDLVADDARDDAVRRATRLLGATKPSSTRTTIVLDPYVTAMVIGIIGSTLSGESVLKGRSPFADRLGEEIAAPVVTLVDDPTNPLAYTARATDGEGLASRRNALITDGVLGTFVHNAYTGRWAGAASTGNAVRGGFKSTPGVGCRALALAPGQLDQPALLRDVGEGVLITSVIGMHSGVNAVSGDFSTGAEGLRITDGEQGAPLREFTIASTLQRMLRDVAAVGADVEWLPMSAAGVSLVIRDVTISGT</sequence>
<protein>
    <submittedName>
        <fullName evidence="5">TldD/PmbA family protein</fullName>
    </submittedName>
</protein>
<evidence type="ECO:0000259" key="3">
    <source>
        <dbReference type="Pfam" id="PF19289"/>
    </source>
</evidence>
<dbReference type="InterPro" id="IPR045570">
    <property type="entry name" value="Metalloprtase-TldD/E_cen_dom"/>
</dbReference>
<feature type="domain" description="Metalloprotease TldD/E N-terminal" evidence="2">
    <location>
        <begin position="26"/>
        <end position="90"/>
    </location>
</feature>
<evidence type="ECO:0000259" key="4">
    <source>
        <dbReference type="Pfam" id="PF19290"/>
    </source>
</evidence>
<dbReference type="Pfam" id="PF19289">
    <property type="entry name" value="PmbA_TldD_3rd"/>
    <property type="match status" value="1"/>
</dbReference>
<dbReference type="AlphaFoldDB" id="A0AAE9Y7X5"/>
<dbReference type="EMBL" id="CP116942">
    <property type="protein sequence ID" value="WCO65954.1"/>
    <property type="molecule type" value="Genomic_DNA"/>
</dbReference>
<evidence type="ECO:0000313" key="6">
    <source>
        <dbReference type="Proteomes" id="UP001216390"/>
    </source>
</evidence>
<dbReference type="PANTHER" id="PTHR43421:SF1">
    <property type="entry name" value="METALLOPROTEASE PMBA"/>
    <property type="match status" value="1"/>
</dbReference>
<dbReference type="Pfam" id="PF01523">
    <property type="entry name" value="PmbA_TldD_1st"/>
    <property type="match status" value="1"/>
</dbReference>
<dbReference type="GO" id="GO:0005829">
    <property type="term" value="C:cytosol"/>
    <property type="evidence" value="ECO:0007669"/>
    <property type="project" value="TreeGrafter"/>
</dbReference>
<dbReference type="InterPro" id="IPR045569">
    <property type="entry name" value="Metalloprtase-TldD/E_C"/>
</dbReference>
<comment type="similarity">
    <text evidence="1">Belongs to the peptidase U62 family.</text>
</comment>
<dbReference type="InterPro" id="IPR002510">
    <property type="entry name" value="Metalloprtase-TldD/E_N"/>
</dbReference>
<reference evidence="5" key="1">
    <citation type="submission" date="2023-01" db="EMBL/GenBank/DDBJ databases">
        <title>The diversity of Class Acidimicrobiia in South China Sea sediment environments and the proposal of Iamia marina sp. nov., a novel species of the genus Iamia.</title>
        <authorList>
            <person name="He Y."/>
            <person name="Tian X."/>
        </authorList>
    </citation>
    <scope>NUCLEOTIDE SEQUENCE</scope>
    <source>
        <strain evidence="5">DSM 19957</strain>
    </source>
</reference>
<evidence type="ECO:0000313" key="5">
    <source>
        <dbReference type="EMBL" id="WCO65954.1"/>
    </source>
</evidence>
<proteinExistence type="inferred from homology"/>
<dbReference type="KEGG" id="ima:PO878_15750"/>
<dbReference type="RefSeq" id="WP_272735480.1">
    <property type="nucleotide sequence ID" value="NZ_CP116942.1"/>
</dbReference>
<dbReference type="Gene3D" id="3.30.2290.10">
    <property type="entry name" value="PmbA/TldD superfamily"/>
    <property type="match status" value="1"/>
</dbReference>
<evidence type="ECO:0000259" key="2">
    <source>
        <dbReference type="Pfam" id="PF01523"/>
    </source>
</evidence>
<dbReference type="GO" id="GO:0008237">
    <property type="term" value="F:metallopeptidase activity"/>
    <property type="evidence" value="ECO:0007669"/>
    <property type="project" value="InterPro"/>
</dbReference>
<name>A0AAE9Y7X5_9ACTN</name>
<dbReference type="SUPFAM" id="SSF111283">
    <property type="entry name" value="Putative modulator of DNA gyrase, PmbA/TldD"/>
    <property type="match status" value="1"/>
</dbReference>
<gene>
    <name evidence="5" type="ORF">PO878_15750</name>
</gene>
<dbReference type="Proteomes" id="UP001216390">
    <property type="component" value="Chromosome"/>
</dbReference>
<evidence type="ECO:0000256" key="1">
    <source>
        <dbReference type="ARBA" id="ARBA00005836"/>
    </source>
</evidence>
<dbReference type="InterPro" id="IPR047657">
    <property type="entry name" value="PmbA"/>
</dbReference>
<dbReference type="GO" id="GO:0006508">
    <property type="term" value="P:proteolysis"/>
    <property type="evidence" value="ECO:0007669"/>
    <property type="project" value="InterPro"/>
</dbReference>
<accession>A0AAE9Y7X5</accession>